<dbReference type="InterPro" id="IPR036390">
    <property type="entry name" value="WH_DNA-bd_sf"/>
</dbReference>
<dbReference type="FunFam" id="1.10.10.10:FF:000065">
    <property type="entry name" value="Interferon regulatory factor"/>
    <property type="match status" value="1"/>
</dbReference>
<name>A0A9Q0XIA6_9SAUR</name>
<keyword evidence="8" id="KW-0539">Nucleus</keyword>
<dbReference type="OrthoDB" id="6538197at2759"/>
<evidence type="ECO:0000313" key="12">
    <source>
        <dbReference type="Proteomes" id="UP001142489"/>
    </source>
</evidence>
<keyword evidence="4" id="KW-0805">Transcription regulation</keyword>
<keyword evidence="7" id="KW-0804">Transcription</keyword>
<reference evidence="11" key="1">
    <citation type="journal article" date="2023" name="DNA Res.">
        <title>Chromosome-level genome assembly of Phrynocephalus forsythii using third-generation DNA sequencing and Hi-C analysis.</title>
        <authorList>
            <person name="Qi Y."/>
            <person name="Zhao W."/>
            <person name="Zhao Y."/>
            <person name="Niu C."/>
            <person name="Cao S."/>
            <person name="Zhang Y."/>
        </authorList>
    </citation>
    <scope>NUCLEOTIDE SEQUENCE</scope>
    <source>
        <tissue evidence="11">Muscle</tissue>
    </source>
</reference>
<evidence type="ECO:0000256" key="6">
    <source>
        <dbReference type="ARBA" id="ARBA00023159"/>
    </source>
</evidence>
<gene>
    <name evidence="11" type="ORF">JRQ81_002666</name>
</gene>
<keyword evidence="5" id="KW-0238">DNA-binding</keyword>
<keyword evidence="2" id="KW-1017">Isopeptide bond</keyword>
<evidence type="ECO:0000256" key="9">
    <source>
        <dbReference type="SAM" id="MobiDB-lite"/>
    </source>
</evidence>
<evidence type="ECO:0000313" key="11">
    <source>
        <dbReference type="EMBL" id="KAJ7316504.1"/>
    </source>
</evidence>
<dbReference type="SUPFAM" id="SSF46785">
    <property type="entry name" value="Winged helix' DNA-binding domain"/>
    <property type="match status" value="1"/>
</dbReference>
<dbReference type="PRINTS" id="PR00267">
    <property type="entry name" value="INTFRNREGFCT"/>
</dbReference>
<dbReference type="Proteomes" id="UP001142489">
    <property type="component" value="Unassembled WGS sequence"/>
</dbReference>
<dbReference type="PROSITE" id="PS51507">
    <property type="entry name" value="IRF_2"/>
    <property type="match status" value="1"/>
</dbReference>
<sequence length="423" mass="47963">MKEGRKAHVVNKEGNQIKNGQAQSNWLRTRILTDEVGLLKGTPGRYYCISKFNSRSRSNLNVKTDYVGRRLVQSLQKARISRRGRSRLEEEEEEEEEAALAGRFTVASASRRLFRGATMPQTRLRMRPWLELQINSNKIPGLIWINKEERLFQIPWKHAAKHGWELEKDASLFKSWAIHTGRYKEGDVQPDPKTWKANFRCAMNSLPDIEEVKDKSVSKGCGAVRVYRMLEPSIKSQRKEKSKSSRNKSVRKAVEDIKAEEIAEATSSIQLPEDHSSYVLASYPPEEMEGGSTLDLSTCGLNNVDWRSHSMDMQLPDSTNDLYPFQVSPITSSSDAADEDEDNLNQQFISPTPNNSDWYPTSFGEKGYLTNEPGMQSFSVDLILQDPDGILSSDVMQIDSKNCFDFLLDNLRQPSVASIPCGM</sequence>
<proteinExistence type="predicted"/>
<evidence type="ECO:0000256" key="7">
    <source>
        <dbReference type="ARBA" id="ARBA00023163"/>
    </source>
</evidence>
<organism evidence="11 12">
    <name type="scientific">Phrynocephalus forsythii</name>
    <dbReference type="NCBI Taxonomy" id="171643"/>
    <lineage>
        <taxon>Eukaryota</taxon>
        <taxon>Metazoa</taxon>
        <taxon>Chordata</taxon>
        <taxon>Craniata</taxon>
        <taxon>Vertebrata</taxon>
        <taxon>Euteleostomi</taxon>
        <taxon>Lepidosauria</taxon>
        <taxon>Squamata</taxon>
        <taxon>Bifurcata</taxon>
        <taxon>Unidentata</taxon>
        <taxon>Episquamata</taxon>
        <taxon>Toxicofera</taxon>
        <taxon>Iguania</taxon>
        <taxon>Acrodonta</taxon>
        <taxon>Agamidae</taxon>
        <taxon>Agaminae</taxon>
        <taxon>Phrynocephalus</taxon>
    </lineage>
</organism>
<feature type="compositionally biased region" description="Polar residues" evidence="9">
    <location>
        <begin position="344"/>
        <end position="359"/>
    </location>
</feature>
<dbReference type="Gene3D" id="1.10.10.10">
    <property type="entry name" value="Winged helix-like DNA-binding domain superfamily/Winged helix DNA-binding domain"/>
    <property type="match status" value="1"/>
</dbReference>
<evidence type="ECO:0000256" key="2">
    <source>
        <dbReference type="ARBA" id="ARBA00022499"/>
    </source>
</evidence>
<dbReference type="CDD" id="cd00103">
    <property type="entry name" value="IRF"/>
    <property type="match status" value="1"/>
</dbReference>
<dbReference type="EMBL" id="JAPFRF010000011">
    <property type="protein sequence ID" value="KAJ7316504.1"/>
    <property type="molecule type" value="Genomic_DNA"/>
</dbReference>
<evidence type="ECO:0000256" key="1">
    <source>
        <dbReference type="ARBA" id="ARBA00004123"/>
    </source>
</evidence>
<accession>A0A9Q0XIA6</accession>
<dbReference type="SMART" id="SM00348">
    <property type="entry name" value="IRF"/>
    <property type="match status" value="1"/>
</dbReference>
<keyword evidence="6" id="KW-0010">Activator</keyword>
<keyword evidence="3" id="KW-0832">Ubl conjugation</keyword>
<dbReference type="InterPro" id="IPR019817">
    <property type="entry name" value="Interferon_reg_fac_CS"/>
</dbReference>
<dbReference type="GO" id="GO:0000978">
    <property type="term" value="F:RNA polymerase II cis-regulatory region sequence-specific DNA binding"/>
    <property type="evidence" value="ECO:0007669"/>
    <property type="project" value="TreeGrafter"/>
</dbReference>
<comment type="subcellular location">
    <subcellularLocation>
        <location evidence="1">Nucleus</location>
    </subcellularLocation>
</comment>
<dbReference type="AlphaFoldDB" id="A0A9Q0XIA6"/>
<keyword evidence="12" id="KW-1185">Reference proteome</keyword>
<dbReference type="GO" id="GO:0000981">
    <property type="term" value="F:DNA-binding transcription factor activity, RNA polymerase II-specific"/>
    <property type="evidence" value="ECO:0007669"/>
    <property type="project" value="TreeGrafter"/>
</dbReference>
<dbReference type="GO" id="GO:0005634">
    <property type="term" value="C:nucleus"/>
    <property type="evidence" value="ECO:0007669"/>
    <property type="project" value="UniProtKB-SubCell"/>
</dbReference>
<comment type="caution">
    <text evidence="11">The sequence shown here is derived from an EMBL/GenBank/DDBJ whole genome shotgun (WGS) entry which is preliminary data.</text>
</comment>
<dbReference type="InterPro" id="IPR001346">
    <property type="entry name" value="Interferon_reg_fact_DNA-bd_dom"/>
</dbReference>
<protein>
    <recommendedName>
        <fullName evidence="10">IRF tryptophan pentad repeat domain-containing protein</fullName>
    </recommendedName>
</protein>
<dbReference type="PANTHER" id="PTHR11949:SF3">
    <property type="entry name" value="INTERFERON REGULATORY FACTOR 1"/>
    <property type="match status" value="1"/>
</dbReference>
<evidence type="ECO:0000256" key="8">
    <source>
        <dbReference type="ARBA" id="ARBA00023242"/>
    </source>
</evidence>
<dbReference type="PROSITE" id="PS00601">
    <property type="entry name" value="IRF_1"/>
    <property type="match status" value="1"/>
</dbReference>
<dbReference type="Pfam" id="PF00605">
    <property type="entry name" value="IRF"/>
    <property type="match status" value="1"/>
</dbReference>
<feature type="domain" description="IRF tryptophan pentad repeat" evidence="10">
    <location>
        <begin position="123"/>
        <end position="231"/>
    </location>
</feature>
<feature type="region of interest" description="Disordered" evidence="9">
    <location>
        <begin position="328"/>
        <end position="365"/>
    </location>
</feature>
<evidence type="ECO:0000259" key="10">
    <source>
        <dbReference type="PROSITE" id="PS51507"/>
    </source>
</evidence>
<dbReference type="GO" id="GO:0002376">
    <property type="term" value="P:immune system process"/>
    <property type="evidence" value="ECO:0007669"/>
    <property type="project" value="TreeGrafter"/>
</dbReference>
<dbReference type="InterPro" id="IPR036388">
    <property type="entry name" value="WH-like_DNA-bd_sf"/>
</dbReference>
<evidence type="ECO:0000256" key="4">
    <source>
        <dbReference type="ARBA" id="ARBA00023015"/>
    </source>
</evidence>
<dbReference type="PANTHER" id="PTHR11949">
    <property type="entry name" value="INTERFERON REGULATORY FACTOR"/>
    <property type="match status" value="1"/>
</dbReference>
<evidence type="ECO:0000256" key="5">
    <source>
        <dbReference type="ARBA" id="ARBA00023125"/>
    </source>
</evidence>
<evidence type="ECO:0000256" key="3">
    <source>
        <dbReference type="ARBA" id="ARBA00022843"/>
    </source>
</evidence>